<keyword evidence="1" id="KW-0472">Membrane</keyword>
<dbReference type="Pfam" id="PF12229">
    <property type="entry name" value="PG_binding_4"/>
    <property type="match status" value="1"/>
</dbReference>
<protein>
    <submittedName>
        <fullName evidence="3">VanW family protein</fullName>
    </submittedName>
</protein>
<gene>
    <name evidence="3" type="ORF">K8V15_05460</name>
</gene>
<keyword evidence="1" id="KW-1133">Transmembrane helix</keyword>
<dbReference type="AlphaFoldDB" id="A0A921JQW1"/>
<dbReference type="InterPro" id="IPR052913">
    <property type="entry name" value="Glycopeptide_resist_protein"/>
</dbReference>
<name>A0A921JQW1_9ACTN</name>
<dbReference type="PANTHER" id="PTHR35788:SF1">
    <property type="entry name" value="EXPORTED PROTEIN"/>
    <property type="match status" value="1"/>
</dbReference>
<evidence type="ECO:0000313" key="4">
    <source>
        <dbReference type="Proteomes" id="UP000712713"/>
    </source>
</evidence>
<comment type="caution">
    <text evidence="3">The sequence shown here is derived from an EMBL/GenBank/DDBJ whole genome shotgun (WGS) entry which is preliminary data.</text>
</comment>
<proteinExistence type="predicted"/>
<organism evidence="3 4">
    <name type="scientific">Tessaracoccus flavescens</name>
    <dbReference type="NCBI Taxonomy" id="399497"/>
    <lineage>
        <taxon>Bacteria</taxon>
        <taxon>Bacillati</taxon>
        <taxon>Actinomycetota</taxon>
        <taxon>Actinomycetes</taxon>
        <taxon>Propionibacteriales</taxon>
        <taxon>Propionibacteriaceae</taxon>
        <taxon>Tessaracoccus</taxon>
    </lineage>
</organism>
<dbReference type="EMBL" id="DYZF01000134">
    <property type="protein sequence ID" value="HJE51412.1"/>
    <property type="molecule type" value="Genomic_DNA"/>
</dbReference>
<sequence>MSKGKRIAIGAIIGVIVLLGGAYVASYFVAGNQLPAKASVDGVDIGGLSPTQAEQKLETELGPKINEPLTVENGDASTTLEPAQSGLGADYAATVANAGGGFSWDPRDIIFSLTGGEAVNLVRTVDQQQLVSAVEQKADAFTVAGTDATVKIENGQVVRTAAADALELDAAETAKAIEAAFNDGKSTAQAVVKNTPPAVTDAMVDEVVKTFAEPLLSGPITLTHNSDQMQIAPGSLAAVATIKNEGGKLVGEIDGAKLYADTEEARRGLKLTDAKNASFKFEGGKPVVVPGTPGQTMTEADFVAAVQQAALATGDARTVAVKVTSEDPKYSTEDLTKLGDLVVIGEFTTRYPHAAYRNTNLGRAAKSVNGTVLMPGDIFSLNDTLGPRTAANGYTDGYVITGGRLVKEAGGGISQAATTLYNAGFFAGYKDIEHKPHSLYFDRYPAGREATIYYGSLDMRFQNDTEFPAIIQGTVSPSSSGNRGSITFKIWSKKTYDKVESTELKKSGFYTGKERKVSADNCEPQAPIQGFTVNWKRLFYKGGSVVKSEDYRWKYNAGDRIVCVPPGSETDG</sequence>
<reference evidence="3" key="1">
    <citation type="journal article" date="2021" name="PeerJ">
        <title>Extensive microbial diversity within the chicken gut microbiome revealed by metagenomics and culture.</title>
        <authorList>
            <person name="Gilroy R."/>
            <person name="Ravi A."/>
            <person name="Getino M."/>
            <person name="Pursley I."/>
            <person name="Horton D.L."/>
            <person name="Alikhan N.F."/>
            <person name="Baker D."/>
            <person name="Gharbi K."/>
            <person name="Hall N."/>
            <person name="Watson M."/>
            <person name="Adriaenssens E.M."/>
            <person name="Foster-Nyarko E."/>
            <person name="Jarju S."/>
            <person name="Secka A."/>
            <person name="Antonio M."/>
            <person name="Oren A."/>
            <person name="Chaudhuri R.R."/>
            <person name="La Ragione R."/>
            <person name="Hildebrand F."/>
            <person name="Pallen M.J."/>
        </authorList>
    </citation>
    <scope>NUCLEOTIDE SEQUENCE</scope>
    <source>
        <strain evidence="3">ChiGjej3B3-7470</strain>
    </source>
</reference>
<evidence type="ECO:0000313" key="3">
    <source>
        <dbReference type="EMBL" id="HJE51412.1"/>
    </source>
</evidence>
<feature type="domain" description="YoaR-like putative peptidoglycan binding" evidence="2">
    <location>
        <begin position="108"/>
        <end position="186"/>
    </location>
</feature>
<accession>A0A921JQW1</accession>
<dbReference type="InterPro" id="IPR007391">
    <property type="entry name" value="Vancomycin_resist_VanW"/>
</dbReference>
<dbReference type="PANTHER" id="PTHR35788">
    <property type="entry name" value="EXPORTED PROTEIN-RELATED"/>
    <property type="match status" value="1"/>
</dbReference>
<reference evidence="3" key="2">
    <citation type="submission" date="2021-09" db="EMBL/GenBank/DDBJ databases">
        <authorList>
            <person name="Gilroy R."/>
        </authorList>
    </citation>
    <scope>NUCLEOTIDE SEQUENCE</scope>
    <source>
        <strain evidence="3">ChiGjej3B3-7470</strain>
    </source>
</reference>
<dbReference type="Pfam" id="PF04294">
    <property type="entry name" value="VanW"/>
    <property type="match status" value="1"/>
</dbReference>
<evidence type="ECO:0000259" key="2">
    <source>
        <dbReference type="Pfam" id="PF12229"/>
    </source>
</evidence>
<evidence type="ECO:0000256" key="1">
    <source>
        <dbReference type="SAM" id="Phobius"/>
    </source>
</evidence>
<dbReference type="InterPro" id="IPR022029">
    <property type="entry name" value="YoaR-like_PG-bd"/>
</dbReference>
<feature type="transmembrane region" description="Helical" evidence="1">
    <location>
        <begin position="7"/>
        <end position="30"/>
    </location>
</feature>
<dbReference type="Proteomes" id="UP000712713">
    <property type="component" value="Unassembled WGS sequence"/>
</dbReference>
<keyword evidence="1" id="KW-0812">Transmembrane</keyword>